<comment type="caution">
    <text evidence="4">The sequence shown here is derived from an EMBL/GenBank/DDBJ whole genome shotgun (WGS) entry which is preliminary data.</text>
</comment>
<dbReference type="SUPFAM" id="SSF54928">
    <property type="entry name" value="RNA-binding domain, RBD"/>
    <property type="match status" value="1"/>
</dbReference>
<evidence type="ECO:0000313" key="4">
    <source>
        <dbReference type="EMBL" id="KAK9067337.1"/>
    </source>
</evidence>
<dbReference type="InterPro" id="IPR012677">
    <property type="entry name" value="Nucleotide-bd_a/b_plait_sf"/>
</dbReference>
<dbReference type="InterPro" id="IPR035979">
    <property type="entry name" value="RBD_domain_sf"/>
</dbReference>
<evidence type="ECO:0000256" key="2">
    <source>
        <dbReference type="SAM" id="MobiDB-lite"/>
    </source>
</evidence>
<evidence type="ECO:0000259" key="3">
    <source>
        <dbReference type="PROSITE" id="PS50102"/>
    </source>
</evidence>
<name>A0AAP0D7K1_9ASTR</name>
<dbReference type="InterPro" id="IPR000504">
    <property type="entry name" value="RRM_dom"/>
</dbReference>
<feature type="domain" description="RRM" evidence="3">
    <location>
        <begin position="59"/>
        <end position="136"/>
    </location>
</feature>
<evidence type="ECO:0000313" key="5">
    <source>
        <dbReference type="Proteomes" id="UP001408789"/>
    </source>
</evidence>
<keyword evidence="5" id="KW-1185">Reference proteome</keyword>
<dbReference type="AlphaFoldDB" id="A0AAP0D7K1"/>
<keyword evidence="1" id="KW-0694">RNA-binding</keyword>
<sequence>MGDYGRSRVSKLGSSNDQEEWQWMFPKSRKRSAGVNTQAKRGRVHVSNPNYGDLKKVTTSIFITNFPPNSSVHEIWKHVERWGKIADVYISPRLTKSGRKFGFVRFVGITDVRRLIMDLRTVWIGSYHLFADLVKDTDQAHTVKHIDPPKYVSQTNKPIENAVKDTSFAELLKNGSQRRISSKPVLPERKVVSIPISDCIDVKRANFIMGKVVDPSSIPNLPLLFAKEGFLDVSFRYIGGRWIGLAFPNTELALKFDSCLALKGCFSSLQILSSSFIPDERCVWVDFIGLPVVATTPAVLKRIGHLWGEFMFFGDDEDEPLASGKVCIITKIKSPINEPVLVDIEGHSFEVWAKEFANWAPTMQSVIDSSDSEMDDDEAYDEANSYNNVEDVEFKKSDPSHVDAEANSYINVEDVATKISDPTHVEDSFKKDCDNNGSKEHSPFFGLDNLEVKQNGSKENADHVSSSSGPSKPPGFEEYIRFLSQSLASDNRNVEVLATAKSGSVSGSNIKGG</sequence>
<protein>
    <recommendedName>
        <fullName evidence="3">RRM domain-containing protein</fullName>
    </recommendedName>
</protein>
<gene>
    <name evidence="4" type="ORF">SSX86_014663</name>
</gene>
<reference evidence="4 5" key="1">
    <citation type="submission" date="2024-04" db="EMBL/GenBank/DDBJ databases">
        <title>The reference genome of an endangered Asteraceae, Deinandra increscens subsp. villosa, native to the Central Coast of California.</title>
        <authorList>
            <person name="Guilliams M."/>
            <person name="Hasenstab-Lehman K."/>
            <person name="Meyer R."/>
            <person name="Mcevoy S."/>
        </authorList>
    </citation>
    <scope>NUCLEOTIDE SEQUENCE [LARGE SCALE GENOMIC DNA]</scope>
    <source>
        <tissue evidence="4">Leaf</tissue>
    </source>
</reference>
<organism evidence="4 5">
    <name type="scientific">Deinandra increscens subsp. villosa</name>
    <dbReference type="NCBI Taxonomy" id="3103831"/>
    <lineage>
        <taxon>Eukaryota</taxon>
        <taxon>Viridiplantae</taxon>
        <taxon>Streptophyta</taxon>
        <taxon>Embryophyta</taxon>
        <taxon>Tracheophyta</taxon>
        <taxon>Spermatophyta</taxon>
        <taxon>Magnoliopsida</taxon>
        <taxon>eudicotyledons</taxon>
        <taxon>Gunneridae</taxon>
        <taxon>Pentapetalae</taxon>
        <taxon>asterids</taxon>
        <taxon>campanulids</taxon>
        <taxon>Asterales</taxon>
        <taxon>Asteraceae</taxon>
        <taxon>Asteroideae</taxon>
        <taxon>Heliantheae alliance</taxon>
        <taxon>Madieae</taxon>
        <taxon>Madiinae</taxon>
        <taxon>Deinandra</taxon>
    </lineage>
</organism>
<dbReference type="PROSITE" id="PS50102">
    <property type="entry name" value="RRM"/>
    <property type="match status" value="1"/>
</dbReference>
<dbReference type="EMBL" id="JBCNJP010000015">
    <property type="protein sequence ID" value="KAK9067337.1"/>
    <property type="molecule type" value="Genomic_DNA"/>
</dbReference>
<dbReference type="Gene3D" id="3.30.70.330">
    <property type="match status" value="1"/>
</dbReference>
<dbReference type="CDD" id="cd00590">
    <property type="entry name" value="RRM_SF"/>
    <property type="match status" value="1"/>
</dbReference>
<dbReference type="Pfam" id="PF00076">
    <property type="entry name" value="RRM_1"/>
    <property type="match status" value="1"/>
</dbReference>
<proteinExistence type="predicted"/>
<evidence type="ECO:0000256" key="1">
    <source>
        <dbReference type="PROSITE-ProRule" id="PRU00176"/>
    </source>
</evidence>
<dbReference type="GO" id="GO:0003723">
    <property type="term" value="F:RNA binding"/>
    <property type="evidence" value="ECO:0007669"/>
    <property type="project" value="UniProtKB-UniRule"/>
</dbReference>
<feature type="compositionally biased region" description="Basic and acidic residues" evidence="2">
    <location>
        <begin position="423"/>
        <end position="442"/>
    </location>
</feature>
<accession>A0AAP0D7K1</accession>
<dbReference type="SMART" id="SM00360">
    <property type="entry name" value="RRM"/>
    <property type="match status" value="1"/>
</dbReference>
<feature type="region of interest" description="Disordered" evidence="2">
    <location>
        <begin position="423"/>
        <end position="477"/>
    </location>
</feature>
<dbReference type="Proteomes" id="UP001408789">
    <property type="component" value="Unassembled WGS sequence"/>
</dbReference>